<evidence type="ECO:0000256" key="4">
    <source>
        <dbReference type="ARBA" id="ARBA00022989"/>
    </source>
</evidence>
<dbReference type="Pfam" id="PF01384">
    <property type="entry name" value="PHO4"/>
    <property type="match status" value="2"/>
</dbReference>
<feature type="transmembrane region" description="Helical" evidence="6">
    <location>
        <begin position="316"/>
        <end position="338"/>
    </location>
</feature>
<dbReference type="GO" id="GO:0035435">
    <property type="term" value="P:phosphate ion transmembrane transport"/>
    <property type="evidence" value="ECO:0007669"/>
    <property type="project" value="TreeGrafter"/>
</dbReference>
<comment type="similarity">
    <text evidence="6">Belongs to the inorganic phosphate transporter (PiT) (TC 2.A.20) family.</text>
</comment>
<evidence type="ECO:0000313" key="7">
    <source>
        <dbReference type="EMBL" id="HDM90140.1"/>
    </source>
</evidence>
<dbReference type="GO" id="GO:0016020">
    <property type="term" value="C:membrane"/>
    <property type="evidence" value="ECO:0007669"/>
    <property type="project" value="UniProtKB-SubCell"/>
</dbReference>
<feature type="transmembrane region" description="Helical" evidence="6">
    <location>
        <begin position="241"/>
        <end position="263"/>
    </location>
</feature>
<proteinExistence type="inferred from homology"/>
<feature type="transmembrane region" description="Helical" evidence="6">
    <location>
        <begin position="36"/>
        <end position="56"/>
    </location>
</feature>
<dbReference type="PANTHER" id="PTHR11101">
    <property type="entry name" value="PHOSPHATE TRANSPORTER"/>
    <property type="match status" value="1"/>
</dbReference>
<dbReference type="InterPro" id="IPR001204">
    <property type="entry name" value="Phos_transporter"/>
</dbReference>
<gene>
    <name evidence="7" type="ORF">ENG67_02900</name>
</gene>
<feature type="transmembrane region" description="Helical" evidence="6">
    <location>
        <begin position="68"/>
        <end position="88"/>
    </location>
</feature>
<dbReference type="GO" id="GO:0005315">
    <property type="term" value="F:phosphate transmembrane transporter activity"/>
    <property type="evidence" value="ECO:0007669"/>
    <property type="project" value="InterPro"/>
</dbReference>
<comment type="caution">
    <text evidence="7">The sequence shown here is derived from an EMBL/GenBank/DDBJ whole genome shotgun (WGS) entry which is preliminary data.</text>
</comment>
<feature type="transmembrane region" description="Helical" evidence="6">
    <location>
        <begin position="212"/>
        <end position="229"/>
    </location>
</feature>
<evidence type="ECO:0000256" key="6">
    <source>
        <dbReference type="RuleBase" id="RU363058"/>
    </source>
</evidence>
<evidence type="ECO:0000256" key="2">
    <source>
        <dbReference type="ARBA" id="ARBA00022448"/>
    </source>
</evidence>
<keyword evidence="3 6" id="KW-0812">Transmembrane</keyword>
<sequence>MTWFYLASGLFLGWSLGANDAANVFGTAVGTKMVRFKVAAMVASIFVILGAVISGAGAAHTLGKLGSVNALGGSFTVALAAALTVSWMTKLGLPVSTTQAIVGAIVGWDFFSGALVDTDALTKIVSTWVISPVLTAIFSFLFFKLTRWSLRVIKMHLLEMDLNTRLALILIGAFGAYSLGANNIANVMGVFVTANPFPDVNILGILTLSGKQLLFLIGGIAIAVGIYSYSYRVMKTVGSDLFKLSPIAALIVVFSESIVLFIFASQKLEHLLIRLNLPTIPLVPVSSSQAVVGGVIGIAFARGGGRAINFRVLTRIFWGWIVTPLTAGVISFFALFFMQNVFQQKVYEPIPYVISEAVYEKLNSMDIRDPGLGVLKGKVFRNGRRFKKALKNLTKLSSREINEVIRIAEIDSLKIDSTVASEKLSPHWFTYAQLKAVKSLHGRIFAHKWQLQDALAALCEEWRFKEDTRRNRPYNRELEMKYEKLFEVFRISKMRERRDELHELMGL</sequence>
<feature type="transmembrane region" description="Helical" evidence="6">
    <location>
        <begin position="166"/>
        <end position="192"/>
    </location>
</feature>
<name>A0A7C1BFE7_UNCW3</name>
<keyword evidence="4 6" id="KW-1133">Transmembrane helix</keyword>
<accession>A0A7C1BFE7</accession>
<dbReference type="Proteomes" id="UP000885931">
    <property type="component" value="Unassembled WGS sequence"/>
</dbReference>
<reference evidence="7" key="1">
    <citation type="journal article" date="2020" name="mSystems">
        <title>Genome- and Community-Level Interaction Insights into Carbon Utilization and Element Cycling Functions of Hydrothermarchaeota in Hydrothermal Sediment.</title>
        <authorList>
            <person name="Zhou Z."/>
            <person name="Liu Y."/>
            <person name="Xu W."/>
            <person name="Pan J."/>
            <person name="Luo Z.H."/>
            <person name="Li M."/>
        </authorList>
    </citation>
    <scope>NUCLEOTIDE SEQUENCE [LARGE SCALE GENOMIC DNA]</scope>
    <source>
        <strain evidence="7">HyVt-237</strain>
    </source>
</reference>
<keyword evidence="2 6" id="KW-0813">Transport</keyword>
<comment type="subcellular location">
    <subcellularLocation>
        <location evidence="1 6">Membrane</location>
        <topology evidence="1 6">Multi-pass membrane protein</topology>
    </subcellularLocation>
</comment>
<evidence type="ECO:0000256" key="3">
    <source>
        <dbReference type="ARBA" id="ARBA00022692"/>
    </source>
</evidence>
<organism evidence="7">
    <name type="scientific">candidate division WOR-3 bacterium</name>
    <dbReference type="NCBI Taxonomy" id="2052148"/>
    <lineage>
        <taxon>Bacteria</taxon>
        <taxon>Bacteria division WOR-3</taxon>
    </lineage>
</organism>
<protein>
    <recommendedName>
        <fullName evidence="6">Phosphate transporter</fullName>
    </recommendedName>
</protein>
<feature type="transmembrane region" description="Helical" evidence="6">
    <location>
        <begin position="283"/>
        <end position="304"/>
    </location>
</feature>
<evidence type="ECO:0000256" key="1">
    <source>
        <dbReference type="ARBA" id="ARBA00004141"/>
    </source>
</evidence>
<dbReference type="EMBL" id="DRBW01000113">
    <property type="protein sequence ID" value="HDM90140.1"/>
    <property type="molecule type" value="Genomic_DNA"/>
</dbReference>
<dbReference type="PANTHER" id="PTHR11101:SF80">
    <property type="entry name" value="PHOSPHATE TRANSPORTER"/>
    <property type="match status" value="1"/>
</dbReference>
<keyword evidence="6" id="KW-0592">Phosphate transport</keyword>
<dbReference type="AlphaFoldDB" id="A0A7C1BFE7"/>
<feature type="transmembrane region" description="Helical" evidence="6">
    <location>
        <begin position="125"/>
        <end position="145"/>
    </location>
</feature>
<keyword evidence="5 6" id="KW-0472">Membrane</keyword>
<evidence type="ECO:0000256" key="5">
    <source>
        <dbReference type="ARBA" id="ARBA00023136"/>
    </source>
</evidence>